<feature type="transmembrane region" description="Helical" evidence="1">
    <location>
        <begin position="99"/>
        <end position="119"/>
    </location>
</feature>
<feature type="transmembrane region" description="Helical" evidence="1">
    <location>
        <begin position="64"/>
        <end position="87"/>
    </location>
</feature>
<dbReference type="Proteomes" id="UP000509667">
    <property type="component" value="Chromosome"/>
</dbReference>
<reference evidence="3 4" key="1">
    <citation type="submission" date="2020-07" db="EMBL/GenBank/DDBJ databases">
        <title>Halosimplex pelagicum sp. nov. and Halosimplex rubrum sp. nov., isolated from salted brown alga Laminaria, and emended description of the genus Halosimplex.</title>
        <authorList>
            <person name="Cui H."/>
        </authorList>
    </citation>
    <scope>NUCLEOTIDE SEQUENCE [LARGE SCALE GENOMIC DNA]</scope>
    <source>
        <strain evidence="3 4">R27</strain>
    </source>
</reference>
<protein>
    <recommendedName>
        <fullName evidence="2">DUF5658 domain-containing protein</fullName>
    </recommendedName>
</protein>
<evidence type="ECO:0000313" key="4">
    <source>
        <dbReference type="Proteomes" id="UP000509667"/>
    </source>
</evidence>
<dbReference type="EMBL" id="CP058910">
    <property type="protein sequence ID" value="QLH77911.1"/>
    <property type="molecule type" value="Genomic_DNA"/>
</dbReference>
<dbReference type="GeneID" id="56078528"/>
<proteinExistence type="predicted"/>
<gene>
    <name evidence="3" type="ORF">HZS55_11655</name>
</gene>
<feature type="domain" description="DUF5658" evidence="2">
    <location>
        <begin position="36"/>
        <end position="112"/>
    </location>
</feature>
<sequence>MRGTPLTSVDRSRGIGDRLGLAADDRVVEGALWAVVVASVTLDVYTTWLGLSIGLSEGNPVMRWAIGGLGIAALGAAKLLVVCGAGALRTLRPRYGTTIALGLALPWTVTVLVNAVALATV</sequence>
<feature type="transmembrane region" description="Helical" evidence="1">
    <location>
        <begin position="31"/>
        <end position="52"/>
    </location>
</feature>
<evidence type="ECO:0000259" key="2">
    <source>
        <dbReference type="Pfam" id="PF18902"/>
    </source>
</evidence>
<dbReference type="OrthoDB" id="306403at2157"/>
<name>A0A7D5SYI4_9EURY</name>
<evidence type="ECO:0000256" key="1">
    <source>
        <dbReference type="SAM" id="Phobius"/>
    </source>
</evidence>
<keyword evidence="4" id="KW-1185">Reference proteome</keyword>
<evidence type="ECO:0000313" key="3">
    <source>
        <dbReference type="EMBL" id="QLH77911.1"/>
    </source>
</evidence>
<keyword evidence="1" id="KW-0472">Membrane</keyword>
<dbReference type="InterPro" id="IPR043717">
    <property type="entry name" value="DUF5658"/>
</dbReference>
<dbReference type="KEGG" id="hrr:HZS55_11655"/>
<dbReference type="AlphaFoldDB" id="A0A7D5SYI4"/>
<accession>A0A7D5SYI4</accession>
<organism evidence="3 4">
    <name type="scientific">Halosimplex rubrum</name>
    <dbReference type="NCBI Taxonomy" id="869889"/>
    <lineage>
        <taxon>Archaea</taxon>
        <taxon>Methanobacteriati</taxon>
        <taxon>Methanobacteriota</taxon>
        <taxon>Stenosarchaea group</taxon>
        <taxon>Halobacteria</taxon>
        <taxon>Halobacteriales</taxon>
        <taxon>Haloarculaceae</taxon>
        <taxon>Halosimplex</taxon>
    </lineage>
</organism>
<keyword evidence="1" id="KW-1133">Transmembrane helix</keyword>
<keyword evidence="1" id="KW-0812">Transmembrane</keyword>
<dbReference type="RefSeq" id="WP_179907835.1">
    <property type="nucleotide sequence ID" value="NZ_CP058910.1"/>
</dbReference>
<dbReference type="Pfam" id="PF18902">
    <property type="entry name" value="DUF5658"/>
    <property type="match status" value="1"/>
</dbReference>